<sequence length="459" mass="49903">MMNADNSARRAFLKRLGIATAAATAVGTGTAAASPPAHANARTRGRIDKLGQALPEDAPRYTYGHVREDGLYGAVSSFPRGGNNYGSTLYDLEDLENPTEVHRLETANEATRSNNIKFDGSRDGLYYRTQEADDLGEDDQIGQMGFEVIDYGWGEGTPEEPKIIAQVDTPNTGVHTLAEHPEEPIIYVIDKAASEPGVIPVDVSDPANPELAGLYGPPGYCHDTEVDPVRNVLHCAYIAGDFEGYAILDLEEPLAPTEIGRFDYDDHPDYTEVGEPGFEDCHQASFDPERGLAIVGDEICAAPAIPGGKHVFDIGWGEGSLEEPKPIGFTHAPDAREQENFCFWTTHFHDVVHDGDEVLLVDGGYRQGTWVANITDPTNPVPTERYATDDRLEEAEDHSPGTPPYCWSAVYNEARDFVFASDTLTGAYTFDISAKPARGEDGGGPDGHYDLEAILERGE</sequence>
<keyword evidence="2" id="KW-1185">Reference proteome</keyword>
<gene>
    <name evidence="1" type="ORF">CV102_18830</name>
</gene>
<reference evidence="1" key="1">
    <citation type="submission" date="2017-11" db="EMBL/GenBank/DDBJ databases">
        <authorList>
            <person name="Kajale S.C."/>
            <person name="Sharma A."/>
        </authorList>
    </citation>
    <scope>NUCLEOTIDE SEQUENCE</scope>
    <source>
        <strain evidence="1">LS1_42</strain>
    </source>
</reference>
<organism evidence="1 2">
    <name type="scientific">Natronococcus pandeyae</name>
    <dbReference type="NCBI Taxonomy" id="2055836"/>
    <lineage>
        <taxon>Archaea</taxon>
        <taxon>Methanobacteriati</taxon>
        <taxon>Methanobacteriota</taxon>
        <taxon>Stenosarchaea group</taxon>
        <taxon>Halobacteria</taxon>
        <taxon>Halobacteriales</taxon>
        <taxon>Natrialbaceae</taxon>
        <taxon>Natronococcus</taxon>
    </lineage>
</organism>
<evidence type="ECO:0000313" key="1">
    <source>
        <dbReference type="EMBL" id="TYL37166.1"/>
    </source>
</evidence>
<dbReference type="AlphaFoldDB" id="A0A8J8PYF8"/>
<evidence type="ECO:0000313" key="2">
    <source>
        <dbReference type="Proteomes" id="UP000766904"/>
    </source>
</evidence>
<dbReference type="EMBL" id="PHNJ01000012">
    <property type="protein sequence ID" value="TYL37166.1"/>
    <property type="molecule type" value="Genomic_DNA"/>
</dbReference>
<dbReference type="Proteomes" id="UP000766904">
    <property type="component" value="Unassembled WGS sequence"/>
</dbReference>
<dbReference type="OrthoDB" id="134269at2157"/>
<dbReference type="PROSITE" id="PS51318">
    <property type="entry name" value="TAT"/>
    <property type="match status" value="1"/>
</dbReference>
<comment type="caution">
    <text evidence="1">The sequence shown here is derived from an EMBL/GenBank/DDBJ whole genome shotgun (WGS) entry which is preliminary data.</text>
</comment>
<protein>
    <submittedName>
        <fullName evidence="1">Regulatory P domain-containing protein</fullName>
    </submittedName>
</protein>
<dbReference type="InterPro" id="IPR006311">
    <property type="entry name" value="TAT_signal"/>
</dbReference>
<name>A0A8J8PYF8_9EURY</name>
<accession>A0A8J8PYF8</accession>
<proteinExistence type="predicted"/>